<dbReference type="SUPFAM" id="SSF57180">
    <property type="entry name" value="Cellulose-binding domain"/>
    <property type="match status" value="1"/>
</dbReference>
<evidence type="ECO:0000313" key="19">
    <source>
        <dbReference type="Proteomes" id="UP000054097"/>
    </source>
</evidence>
<keyword evidence="6" id="KW-0136">Cellulose degradation</keyword>
<proteinExistence type="inferred from homology"/>
<dbReference type="GO" id="GO:0030245">
    <property type="term" value="P:cellulose catabolic process"/>
    <property type="evidence" value="ECO:0007669"/>
    <property type="project" value="UniProtKB-UniRule"/>
</dbReference>
<evidence type="ECO:0000256" key="8">
    <source>
        <dbReference type="ARBA" id="ARBA00023008"/>
    </source>
</evidence>
<dbReference type="HOGENOM" id="CLU_031730_1_1_1"/>
<keyword evidence="8" id="KW-0186">Copper</keyword>
<dbReference type="GO" id="GO:0030248">
    <property type="term" value="F:cellulose binding"/>
    <property type="evidence" value="ECO:0007669"/>
    <property type="project" value="UniProtKB-UniRule"/>
</dbReference>
<feature type="chain" id="PRO_5002157777" description="lytic cellulose monooxygenase (C4-dehydrogenating)" evidence="16">
    <location>
        <begin position="21"/>
        <end position="345"/>
    </location>
</feature>
<evidence type="ECO:0000256" key="10">
    <source>
        <dbReference type="ARBA" id="ARBA00023157"/>
    </source>
</evidence>
<feature type="domain" description="CBM1" evidence="17">
    <location>
        <begin position="309"/>
        <end position="345"/>
    </location>
</feature>
<name>A0A0C2W341_SERVB</name>
<dbReference type="Proteomes" id="UP000054097">
    <property type="component" value="Unassembled WGS sequence"/>
</dbReference>
<evidence type="ECO:0000259" key="17">
    <source>
        <dbReference type="PROSITE" id="PS51164"/>
    </source>
</evidence>
<comment type="catalytic activity">
    <reaction evidence="14">
        <text>[(1-&gt;4)-beta-D-glucosyl]n+m + reduced acceptor + O2 = 4-dehydro-beta-D-glucosyl-[(1-&gt;4)-beta-D-glucosyl]n-1 + [(1-&gt;4)-beta-D-glucosyl]m + acceptor + H2O.</text>
        <dbReference type="EC" id="1.14.99.56"/>
    </reaction>
</comment>
<evidence type="ECO:0000256" key="4">
    <source>
        <dbReference type="ARBA" id="ARBA00022723"/>
    </source>
</evidence>
<keyword evidence="7" id="KW-0560">Oxidoreductase</keyword>
<keyword evidence="5 16" id="KW-0732">Signal</keyword>
<dbReference type="GO" id="GO:0008810">
    <property type="term" value="F:cellulase activity"/>
    <property type="evidence" value="ECO:0007669"/>
    <property type="project" value="UniProtKB-UniRule"/>
</dbReference>
<dbReference type="PANTHER" id="PTHR33353">
    <property type="entry name" value="PUTATIVE (AFU_ORTHOLOGUE AFUA_1G12560)-RELATED"/>
    <property type="match status" value="1"/>
</dbReference>
<evidence type="ECO:0000256" key="9">
    <source>
        <dbReference type="ARBA" id="ARBA00023033"/>
    </source>
</evidence>
<keyword evidence="9" id="KW-0503">Monooxygenase</keyword>
<evidence type="ECO:0000256" key="14">
    <source>
        <dbReference type="ARBA" id="ARBA00045077"/>
    </source>
</evidence>
<evidence type="ECO:0000256" key="5">
    <source>
        <dbReference type="ARBA" id="ARBA00022729"/>
    </source>
</evidence>
<dbReference type="PANTHER" id="PTHR33353:SF10">
    <property type="entry name" value="ENDO-BETA-1,4-GLUCANASE D"/>
    <property type="match status" value="1"/>
</dbReference>
<evidence type="ECO:0000256" key="15">
    <source>
        <dbReference type="ARBA" id="ARBA00047174"/>
    </source>
</evidence>
<evidence type="ECO:0000256" key="2">
    <source>
        <dbReference type="ARBA" id="ARBA00004613"/>
    </source>
</evidence>
<dbReference type="GO" id="GO:0005576">
    <property type="term" value="C:extracellular region"/>
    <property type="evidence" value="ECO:0007669"/>
    <property type="project" value="UniProtKB-SubCell"/>
</dbReference>
<dbReference type="Pfam" id="PF03443">
    <property type="entry name" value="AA9"/>
    <property type="match status" value="2"/>
</dbReference>
<dbReference type="PROSITE" id="PS51164">
    <property type="entry name" value="CBM1_2"/>
    <property type="match status" value="1"/>
</dbReference>
<dbReference type="InterPro" id="IPR049892">
    <property type="entry name" value="AA9"/>
</dbReference>
<evidence type="ECO:0000256" key="6">
    <source>
        <dbReference type="ARBA" id="ARBA00023001"/>
    </source>
</evidence>
<dbReference type="AlphaFoldDB" id="A0A0C2W341"/>
<accession>A0A0C2W341</accession>
<keyword evidence="11" id="KW-0119">Carbohydrate metabolism</keyword>
<dbReference type="InterPro" id="IPR035971">
    <property type="entry name" value="CBD_sf"/>
</dbReference>
<keyword evidence="3" id="KW-0964">Secreted</keyword>
<evidence type="ECO:0000313" key="18">
    <source>
        <dbReference type="EMBL" id="KIM20933.1"/>
    </source>
</evidence>
<evidence type="ECO:0000256" key="16">
    <source>
        <dbReference type="SAM" id="SignalP"/>
    </source>
</evidence>
<keyword evidence="10" id="KW-1015">Disulfide bond</keyword>
<keyword evidence="12" id="KW-0624">Polysaccharide degradation</keyword>
<dbReference type="Gene3D" id="2.70.50.70">
    <property type="match status" value="1"/>
</dbReference>
<dbReference type="SMART" id="SM00236">
    <property type="entry name" value="fCBD"/>
    <property type="match status" value="1"/>
</dbReference>
<dbReference type="EC" id="1.14.99.56" evidence="15"/>
<evidence type="ECO:0000256" key="13">
    <source>
        <dbReference type="ARBA" id="ARBA00044502"/>
    </source>
</evidence>
<dbReference type="InterPro" id="IPR000254">
    <property type="entry name" value="CBD"/>
</dbReference>
<dbReference type="InterPro" id="IPR005103">
    <property type="entry name" value="AA9_LPMO"/>
</dbReference>
<dbReference type="PROSITE" id="PS00562">
    <property type="entry name" value="CBM1_1"/>
    <property type="match status" value="1"/>
</dbReference>
<feature type="signal peptide" evidence="16">
    <location>
        <begin position="1"/>
        <end position="20"/>
    </location>
</feature>
<dbReference type="EMBL" id="KN824400">
    <property type="protein sequence ID" value="KIM20933.1"/>
    <property type="molecule type" value="Genomic_DNA"/>
</dbReference>
<keyword evidence="4" id="KW-0479">Metal-binding</keyword>
<comment type="subcellular location">
    <subcellularLocation>
        <location evidence="2">Secreted</location>
    </subcellularLocation>
</comment>
<evidence type="ECO:0000256" key="1">
    <source>
        <dbReference type="ARBA" id="ARBA00001973"/>
    </source>
</evidence>
<gene>
    <name evidence="18" type="ORF">M408DRAFT_305910</name>
</gene>
<reference evidence="19" key="2">
    <citation type="submission" date="2015-01" db="EMBL/GenBank/DDBJ databases">
        <title>Evolutionary Origins and Diversification of the Mycorrhizal Mutualists.</title>
        <authorList>
            <consortium name="DOE Joint Genome Institute"/>
            <consortium name="Mycorrhizal Genomics Consortium"/>
            <person name="Kohler A."/>
            <person name="Kuo A."/>
            <person name="Nagy L.G."/>
            <person name="Floudas D."/>
            <person name="Copeland A."/>
            <person name="Barry K.W."/>
            <person name="Cichocki N."/>
            <person name="Veneault-Fourrey C."/>
            <person name="LaButti K."/>
            <person name="Lindquist E.A."/>
            <person name="Lipzen A."/>
            <person name="Lundell T."/>
            <person name="Morin E."/>
            <person name="Murat C."/>
            <person name="Riley R."/>
            <person name="Ohm R."/>
            <person name="Sun H."/>
            <person name="Tunlid A."/>
            <person name="Henrissat B."/>
            <person name="Grigoriev I.V."/>
            <person name="Hibbett D.S."/>
            <person name="Martin F."/>
        </authorList>
    </citation>
    <scope>NUCLEOTIDE SEQUENCE [LARGE SCALE GENOMIC DNA]</scope>
    <source>
        <strain evidence="19">MAFF 305830</strain>
    </source>
</reference>
<reference evidence="18 19" key="1">
    <citation type="submission" date="2014-04" db="EMBL/GenBank/DDBJ databases">
        <authorList>
            <consortium name="DOE Joint Genome Institute"/>
            <person name="Kuo A."/>
            <person name="Zuccaro A."/>
            <person name="Kohler A."/>
            <person name="Nagy L.G."/>
            <person name="Floudas D."/>
            <person name="Copeland A."/>
            <person name="Barry K.W."/>
            <person name="Cichocki N."/>
            <person name="Veneault-Fourrey C."/>
            <person name="LaButti K."/>
            <person name="Lindquist E.A."/>
            <person name="Lipzen A."/>
            <person name="Lundell T."/>
            <person name="Morin E."/>
            <person name="Murat C."/>
            <person name="Sun H."/>
            <person name="Tunlid A."/>
            <person name="Henrissat B."/>
            <person name="Grigoriev I.V."/>
            <person name="Hibbett D.S."/>
            <person name="Martin F."/>
            <person name="Nordberg H.P."/>
            <person name="Cantor M.N."/>
            <person name="Hua S.X."/>
        </authorList>
    </citation>
    <scope>NUCLEOTIDE SEQUENCE [LARGE SCALE GENOMIC DNA]</scope>
    <source>
        <strain evidence="18 19">MAFF 305830</strain>
    </source>
</reference>
<dbReference type="STRING" id="933852.A0A0C2W341"/>
<dbReference type="CDD" id="cd21175">
    <property type="entry name" value="LPMO_AA9"/>
    <property type="match status" value="1"/>
</dbReference>
<dbReference type="GO" id="GO:0046872">
    <property type="term" value="F:metal ion binding"/>
    <property type="evidence" value="ECO:0007669"/>
    <property type="project" value="UniProtKB-KW"/>
</dbReference>
<dbReference type="GO" id="GO:0004497">
    <property type="term" value="F:monooxygenase activity"/>
    <property type="evidence" value="ECO:0007669"/>
    <property type="project" value="UniProtKB-KW"/>
</dbReference>
<evidence type="ECO:0000256" key="7">
    <source>
        <dbReference type="ARBA" id="ARBA00023002"/>
    </source>
</evidence>
<comment type="similarity">
    <text evidence="13">Belongs to the polysaccharide monooxygenase AA9 family.</text>
</comment>
<evidence type="ECO:0000256" key="12">
    <source>
        <dbReference type="ARBA" id="ARBA00023326"/>
    </source>
</evidence>
<keyword evidence="19" id="KW-1185">Reference proteome</keyword>
<evidence type="ECO:0000256" key="11">
    <source>
        <dbReference type="ARBA" id="ARBA00023277"/>
    </source>
</evidence>
<evidence type="ECO:0000256" key="3">
    <source>
        <dbReference type="ARBA" id="ARBA00022525"/>
    </source>
</evidence>
<dbReference type="Pfam" id="PF00734">
    <property type="entry name" value="CBM_1"/>
    <property type="match status" value="1"/>
</dbReference>
<dbReference type="OrthoDB" id="4849160at2759"/>
<protein>
    <recommendedName>
        <fullName evidence="15">lytic cellulose monooxygenase (C4-dehydrogenating)</fullName>
        <ecNumber evidence="15">1.14.99.56</ecNumber>
    </recommendedName>
</protein>
<organism evidence="18 19">
    <name type="scientific">Serendipita vermifera MAFF 305830</name>
    <dbReference type="NCBI Taxonomy" id="933852"/>
    <lineage>
        <taxon>Eukaryota</taxon>
        <taxon>Fungi</taxon>
        <taxon>Dikarya</taxon>
        <taxon>Basidiomycota</taxon>
        <taxon>Agaricomycotina</taxon>
        <taxon>Agaricomycetes</taxon>
        <taxon>Sebacinales</taxon>
        <taxon>Serendipitaceae</taxon>
        <taxon>Serendipita</taxon>
    </lineage>
</organism>
<comment type="cofactor">
    <cofactor evidence="1">
        <name>Cu(2+)</name>
        <dbReference type="ChEBI" id="CHEBI:29036"/>
    </cofactor>
</comment>
<sequence length="345" mass="35891">MIFSKGNALVPLLLAGSVLGHGQVRYFITSTTTYPAADAYASSPDPNSPIRKLDTYGPAAPFTGSAITCGSGGNNAAAVVAPVAAGSSVTFDWGQWSSSPVMTYIAACPSGCANFKGDSGNVWVKFQQDGFNPSRSPQWAEQILEAASSTGHSKWTVQIPSTLPNGEYILRHEILGLHVAVIPCMCRGISMILIRCLDSTKRTELRLSIPNNRRLSRLDRNCVQIKITGGGNIPLPSGVAFPGAYQPNDPGILTQLYWFTASNNTYVIPGGPIKYPTAGSNTTSISSAAVTSSTSKASSTGGATSSVTGGLPKWSQCGGLGWTGGTVCAAGSTCTVANAYYSQCL</sequence>